<sequence>MKASLLPQLHVFLVVARRRSFADAARELGVSRSAVSQAVRQLEDELRVVLLTRTTRSVSLTDAGRRLVESAEPALTQAVAALADLTKQPGETTGRVRLSVPRSAVPYVVAPLLTTFRARHPRIDVEITVEDRFVDIVADGYDAGVRLTESIERDMVQVRLTGAFRFVVVGAPGYLAQHGTPQRPEDLLQHECITFRSSTTDTLYAWELERGKKHWRVAVRGGVVVSNDAALTSTLAERGFGLAYVAEPAVGEALREGRLQRVLEAYSPTVPGFFLYYPSRAQSSPALRAFVEVAKETARARAST</sequence>
<feature type="domain" description="HTH lysR-type" evidence="5">
    <location>
        <begin position="1"/>
        <end position="61"/>
    </location>
</feature>
<keyword evidence="2" id="KW-0805">Transcription regulation</keyword>
<accession>A0A0F6W0N0</accession>
<dbReference type="PANTHER" id="PTHR30537:SF1">
    <property type="entry name" value="HTH-TYPE TRANSCRIPTIONAL REGULATOR PGRR"/>
    <property type="match status" value="1"/>
</dbReference>
<dbReference type="GO" id="GO:0043565">
    <property type="term" value="F:sequence-specific DNA binding"/>
    <property type="evidence" value="ECO:0007669"/>
    <property type="project" value="TreeGrafter"/>
</dbReference>
<dbReference type="InterPro" id="IPR058163">
    <property type="entry name" value="LysR-type_TF_proteobact-type"/>
</dbReference>
<dbReference type="PROSITE" id="PS50931">
    <property type="entry name" value="HTH_LYSR"/>
    <property type="match status" value="1"/>
</dbReference>
<dbReference type="Gene3D" id="3.40.190.290">
    <property type="match status" value="1"/>
</dbReference>
<keyword evidence="7" id="KW-1185">Reference proteome</keyword>
<dbReference type="Pfam" id="PF00126">
    <property type="entry name" value="HTH_1"/>
    <property type="match status" value="1"/>
</dbReference>
<dbReference type="Proteomes" id="UP000034883">
    <property type="component" value="Chromosome"/>
</dbReference>
<dbReference type="AlphaFoldDB" id="A0A0F6W0N0"/>
<keyword evidence="4" id="KW-0804">Transcription</keyword>
<protein>
    <submittedName>
        <fullName evidence="6">Transcriptional regulator, LysR family protein</fullName>
    </submittedName>
</protein>
<evidence type="ECO:0000313" key="6">
    <source>
        <dbReference type="EMBL" id="AKF04481.1"/>
    </source>
</evidence>
<dbReference type="InterPro" id="IPR000847">
    <property type="entry name" value="LysR_HTH_N"/>
</dbReference>
<comment type="similarity">
    <text evidence="1">Belongs to the LysR transcriptional regulatory family.</text>
</comment>
<dbReference type="PANTHER" id="PTHR30537">
    <property type="entry name" value="HTH-TYPE TRANSCRIPTIONAL REGULATOR"/>
    <property type="match status" value="1"/>
</dbReference>
<dbReference type="GO" id="GO:0003700">
    <property type="term" value="F:DNA-binding transcription factor activity"/>
    <property type="evidence" value="ECO:0007669"/>
    <property type="project" value="InterPro"/>
</dbReference>
<evidence type="ECO:0000256" key="2">
    <source>
        <dbReference type="ARBA" id="ARBA00023015"/>
    </source>
</evidence>
<dbReference type="Pfam" id="PF03466">
    <property type="entry name" value="LysR_substrate"/>
    <property type="match status" value="1"/>
</dbReference>
<dbReference type="OrthoDB" id="5416547at2"/>
<dbReference type="GO" id="GO:0006351">
    <property type="term" value="P:DNA-templated transcription"/>
    <property type="evidence" value="ECO:0007669"/>
    <property type="project" value="TreeGrafter"/>
</dbReference>
<dbReference type="InterPro" id="IPR005119">
    <property type="entry name" value="LysR_subst-bd"/>
</dbReference>
<dbReference type="EMBL" id="CP011125">
    <property type="protein sequence ID" value="AKF04481.1"/>
    <property type="molecule type" value="Genomic_DNA"/>
</dbReference>
<dbReference type="PRINTS" id="PR00039">
    <property type="entry name" value="HTHLYSR"/>
</dbReference>
<evidence type="ECO:0000256" key="4">
    <source>
        <dbReference type="ARBA" id="ARBA00023163"/>
    </source>
</evidence>
<gene>
    <name evidence="6" type="ORF">DB32_001630</name>
</gene>
<dbReference type="InterPro" id="IPR036388">
    <property type="entry name" value="WH-like_DNA-bd_sf"/>
</dbReference>
<evidence type="ECO:0000259" key="5">
    <source>
        <dbReference type="PROSITE" id="PS50931"/>
    </source>
</evidence>
<dbReference type="RefSeq" id="WP_053231820.1">
    <property type="nucleotide sequence ID" value="NZ_CP011125.1"/>
</dbReference>
<evidence type="ECO:0000256" key="3">
    <source>
        <dbReference type="ARBA" id="ARBA00023125"/>
    </source>
</evidence>
<evidence type="ECO:0000256" key="1">
    <source>
        <dbReference type="ARBA" id="ARBA00009437"/>
    </source>
</evidence>
<dbReference type="FunFam" id="1.10.10.10:FF:000001">
    <property type="entry name" value="LysR family transcriptional regulator"/>
    <property type="match status" value="1"/>
</dbReference>
<evidence type="ECO:0000313" key="7">
    <source>
        <dbReference type="Proteomes" id="UP000034883"/>
    </source>
</evidence>
<proteinExistence type="inferred from homology"/>
<dbReference type="KEGG" id="samy:DB32_001630"/>
<dbReference type="STRING" id="927083.DB32_001630"/>
<dbReference type="SUPFAM" id="SSF46785">
    <property type="entry name" value="Winged helix' DNA-binding domain"/>
    <property type="match status" value="1"/>
</dbReference>
<dbReference type="Gene3D" id="1.10.10.10">
    <property type="entry name" value="Winged helix-like DNA-binding domain superfamily/Winged helix DNA-binding domain"/>
    <property type="match status" value="1"/>
</dbReference>
<keyword evidence="3" id="KW-0238">DNA-binding</keyword>
<dbReference type="InterPro" id="IPR036390">
    <property type="entry name" value="WH_DNA-bd_sf"/>
</dbReference>
<reference evidence="6 7" key="1">
    <citation type="submission" date="2015-03" db="EMBL/GenBank/DDBJ databases">
        <title>Genome assembly of Sandaracinus amylolyticus DSM 53668.</title>
        <authorList>
            <person name="Sharma G."/>
            <person name="Subramanian S."/>
        </authorList>
    </citation>
    <scope>NUCLEOTIDE SEQUENCE [LARGE SCALE GENOMIC DNA]</scope>
    <source>
        <strain evidence="6 7">DSM 53668</strain>
    </source>
</reference>
<dbReference type="CDD" id="cd08474">
    <property type="entry name" value="PBP2_CrgA_like_5"/>
    <property type="match status" value="1"/>
</dbReference>
<name>A0A0F6W0N0_9BACT</name>
<organism evidence="6 7">
    <name type="scientific">Sandaracinus amylolyticus</name>
    <dbReference type="NCBI Taxonomy" id="927083"/>
    <lineage>
        <taxon>Bacteria</taxon>
        <taxon>Pseudomonadati</taxon>
        <taxon>Myxococcota</taxon>
        <taxon>Polyangia</taxon>
        <taxon>Polyangiales</taxon>
        <taxon>Sandaracinaceae</taxon>
        <taxon>Sandaracinus</taxon>
    </lineage>
</organism>
<dbReference type="SUPFAM" id="SSF53850">
    <property type="entry name" value="Periplasmic binding protein-like II"/>
    <property type="match status" value="1"/>
</dbReference>